<dbReference type="InterPro" id="IPR017871">
    <property type="entry name" value="ABC_transporter-like_CS"/>
</dbReference>
<dbReference type="Proteomes" id="UP000094426">
    <property type="component" value="Unassembled WGS sequence"/>
</dbReference>
<dbReference type="EMBL" id="LNZG01000005">
    <property type="protein sequence ID" value="ODA90875.1"/>
    <property type="molecule type" value="Genomic_DNA"/>
</dbReference>
<evidence type="ECO:0000256" key="2">
    <source>
        <dbReference type="ARBA" id="ARBA00022741"/>
    </source>
</evidence>
<organism evidence="6 7">
    <name type="scientific">Leifsonia xyli subsp. xyli</name>
    <dbReference type="NCBI Taxonomy" id="59736"/>
    <lineage>
        <taxon>Bacteria</taxon>
        <taxon>Bacillati</taxon>
        <taxon>Actinomycetota</taxon>
        <taxon>Actinomycetes</taxon>
        <taxon>Micrococcales</taxon>
        <taxon>Microbacteriaceae</taxon>
        <taxon>Leifsonia</taxon>
    </lineage>
</organism>
<dbReference type="PANTHER" id="PTHR42781">
    <property type="entry name" value="SPERMIDINE/PUTRESCINE IMPORT ATP-BINDING PROTEIN POTA"/>
    <property type="match status" value="1"/>
</dbReference>
<dbReference type="FunFam" id="3.40.50.300:FF:000133">
    <property type="entry name" value="Spermidine/putrescine import ATP-binding protein PotA"/>
    <property type="match status" value="1"/>
</dbReference>
<keyword evidence="1" id="KW-0813">Transport</keyword>
<sequence>MTIALSGLTVSYGGADPVLSNIDLRIERGEFVTLLGSSGCGKSTLLRTVAGFVPAASGRIEVNGVDVTSLAPENRGVGFVFQNYALFPHLSVRGNVEFGLRARRLGLEEISRRVADTLDTTGLASFAEAMPAELSGGQQQRVAIARVLATEPSLLLMDEPLSNLDVKLRLHLRTEIQSMHRELGITTLYVTHDQEEALALSDRVAVMRDGRFEQVGTPHTVYHSPGDPLRLRLRGKRERRGRQCPGTLRRRPGPRPPAPPAAGAAAGERRRRAHRAWHDHRSGLPRAVPPVRRDGGRNDPHRTHRLGARRLARPGGRRELRIRQRGRDMAGGVTAVDGHGVRAHRSRRQLVGLIGGSARRWS</sequence>
<evidence type="ECO:0000313" key="6">
    <source>
        <dbReference type="EMBL" id="ODA90875.1"/>
    </source>
</evidence>
<dbReference type="AlphaFoldDB" id="A0A1E2SLZ7"/>
<feature type="compositionally biased region" description="Basic residues" evidence="4">
    <location>
        <begin position="236"/>
        <end position="253"/>
    </location>
</feature>
<feature type="domain" description="ABC transporter" evidence="5">
    <location>
        <begin position="3"/>
        <end position="234"/>
    </location>
</feature>
<dbReference type="SMART" id="SM00382">
    <property type="entry name" value="AAA"/>
    <property type="match status" value="1"/>
</dbReference>
<keyword evidence="3" id="KW-0067">ATP-binding</keyword>
<dbReference type="OrthoDB" id="9802264at2"/>
<feature type="region of interest" description="Disordered" evidence="4">
    <location>
        <begin position="236"/>
        <end position="318"/>
    </location>
</feature>
<accession>A0A1E2SLZ7</accession>
<dbReference type="InterPro" id="IPR027417">
    <property type="entry name" value="P-loop_NTPase"/>
</dbReference>
<name>A0A1E2SLZ7_LEIXY</name>
<evidence type="ECO:0000256" key="3">
    <source>
        <dbReference type="ARBA" id="ARBA00022840"/>
    </source>
</evidence>
<dbReference type="SUPFAM" id="SSF52540">
    <property type="entry name" value="P-loop containing nucleoside triphosphate hydrolases"/>
    <property type="match status" value="1"/>
</dbReference>
<reference evidence="6 7" key="1">
    <citation type="submission" date="2015-11" db="EMBL/GenBank/DDBJ databases">
        <authorList>
            <person name="Zhang Y."/>
            <person name="Guo Z."/>
        </authorList>
    </citation>
    <scope>NUCLEOTIDE SEQUENCE [LARGE SCALE GENOMIC DNA]</scope>
    <source>
        <strain evidence="7">gdw1</strain>
    </source>
</reference>
<dbReference type="GO" id="GO:0005886">
    <property type="term" value="C:plasma membrane"/>
    <property type="evidence" value="ECO:0007669"/>
    <property type="project" value="UniProtKB-ARBA"/>
</dbReference>
<evidence type="ECO:0000313" key="7">
    <source>
        <dbReference type="Proteomes" id="UP000094426"/>
    </source>
</evidence>
<evidence type="ECO:0000256" key="4">
    <source>
        <dbReference type="SAM" id="MobiDB-lite"/>
    </source>
</evidence>
<dbReference type="PROSITE" id="PS50893">
    <property type="entry name" value="ABC_TRANSPORTER_2"/>
    <property type="match status" value="1"/>
</dbReference>
<dbReference type="GO" id="GO:0016887">
    <property type="term" value="F:ATP hydrolysis activity"/>
    <property type="evidence" value="ECO:0007669"/>
    <property type="project" value="InterPro"/>
</dbReference>
<dbReference type="InterPro" id="IPR003593">
    <property type="entry name" value="AAA+_ATPase"/>
</dbReference>
<dbReference type="InterPro" id="IPR050093">
    <property type="entry name" value="ABC_SmlMolc_Importer"/>
</dbReference>
<dbReference type="Pfam" id="PF00005">
    <property type="entry name" value="ABC_tran"/>
    <property type="match status" value="1"/>
</dbReference>
<dbReference type="InterPro" id="IPR003439">
    <property type="entry name" value="ABC_transporter-like_ATP-bd"/>
</dbReference>
<evidence type="ECO:0000256" key="1">
    <source>
        <dbReference type="ARBA" id="ARBA00022448"/>
    </source>
</evidence>
<dbReference type="PANTHER" id="PTHR42781:SF4">
    <property type="entry name" value="SPERMIDINE_PUTRESCINE IMPORT ATP-BINDING PROTEIN POTA"/>
    <property type="match status" value="1"/>
</dbReference>
<protein>
    <recommendedName>
        <fullName evidence="5">ABC transporter domain-containing protein</fullName>
    </recommendedName>
</protein>
<dbReference type="Gene3D" id="3.40.50.300">
    <property type="entry name" value="P-loop containing nucleotide triphosphate hydrolases"/>
    <property type="match status" value="1"/>
</dbReference>
<feature type="compositionally biased region" description="Basic residues" evidence="4">
    <location>
        <begin position="302"/>
        <end position="312"/>
    </location>
</feature>
<dbReference type="RefSeq" id="WP_050737880.1">
    <property type="nucleotide sequence ID" value="NZ_LNZG01000005.1"/>
</dbReference>
<evidence type="ECO:0000259" key="5">
    <source>
        <dbReference type="PROSITE" id="PS50893"/>
    </source>
</evidence>
<proteinExistence type="predicted"/>
<dbReference type="GO" id="GO:0032991">
    <property type="term" value="C:protein-containing complex"/>
    <property type="evidence" value="ECO:0007669"/>
    <property type="project" value="UniProtKB-ARBA"/>
</dbReference>
<keyword evidence="2" id="KW-0547">Nucleotide-binding</keyword>
<dbReference type="PROSITE" id="PS00211">
    <property type="entry name" value="ABC_TRANSPORTER_1"/>
    <property type="match status" value="1"/>
</dbReference>
<dbReference type="GO" id="GO:0005524">
    <property type="term" value="F:ATP binding"/>
    <property type="evidence" value="ECO:0007669"/>
    <property type="project" value="UniProtKB-KW"/>
</dbReference>
<comment type="caution">
    <text evidence="6">The sequence shown here is derived from an EMBL/GenBank/DDBJ whole genome shotgun (WGS) entry which is preliminary data.</text>
</comment>
<feature type="compositionally biased region" description="Basic residues" evidence="4">
    <location>
        <begin position="269"/>
        <end position="278"/>
    </location>
</feature>
<feature type="compositionally biased region" description="Basic and acidic residues" evidence="4">
    <location>
        <begin position="291"/>
        <end position="301"/>
    </location>
</feature>
<gene>
    <name evidence="6" type="ORF">ATY41_08140</name>
</gene>